<evidence type="ECO:0000256" key="4">
    <source>
        <dbReference type="ARBA" id="ARBA00023040"/>
    </source>
</evidence>
<accession>A0A6J2WDW6</accession>
<feature type="region of interest" description="Disordered" evidence="10">
    <location>
        <begin position="382"/>
        <end position="407"/>
    </location>
</feature>
<evidence type="ECO:0000256" key="10">
    <source>
        <dbReference type="SAM" id="MobiDB-lite"/>
    </source>
</evidence>
<dbReference type="AlphaFoldDB" id="A0A6J2WDW6"/>
<dbReference type="InterPro" id="IPR000276">
    <property type="entry name" value="GPCR_Rhodpsn"/>
</dbReference>
<name>A0A6J2WDW6_CHACN</name>
<evidence type="ECO:0000256" key="11">
    <source>
        <dbReference type="SAM" id="Phobius"/>
    </source>
</evidence>
<dbReference type="PROSITE" id="PS00237">
    <property type="entry name" value="G_PROTEIN_RECEP_F1_1"/>
    <property type="match status" value="1"/>
</dbReference>
<dbReference type="SUPFAM" id="SSF81321">
    <property type="entry name" value="Family A G protein-coupled receptor-like"/>
    <property type="match status" value="1"/>
</dbReference>
<dbReference type="InterPro" id="IPR017452">
    <property type="entry name" value="GPCR_Rhodpsn_7TM"/>
</dbReference>
<dbReference type="GO" id="GO:0004875">
    <property type="term" value="F:complement receptor activity"/>
    <property type="evidence" value="ECO:0007669"/>
    <property type="project" value="TreeGrafter"/>
</dbReference>
<gene>
    <name evidence="14" type="primary">LOC115823777</name>
</gene>
<dbReference type="RefSeq" id="XP_030643665.1">
    <property type="nucleotide sequence ID" value="XM_030787805.1"/>
</dbReference>
<sequence>MTSVASNSSIASAPSSTQLLCPLLDTMRNHTRSNDTGVNMVVVCVHGVVSCLGILENALVLWALGFRLRRKTVASVWVLNLALSDFLATLTLPLFTHYLKVGHTWELGQPLCSVQSSIFFLNMFVSAFLLAAISIDRCLLVAWPVWSQNHRSVAGAWKICGLGWLWAAANTFPYFLFRSVTMRKDGRKLCYHNFALYSSQATLSANCEARQAATAVSKTLLAFVIPFLVIAVSYAHFGRRLQARRKRRSSRQLSLVDRSRSMIKSPFGSTPSSPTSDSAEQLSRSFTKMVATVITAFALCWAPYHIFCLLEVAAHYREDYRVLVEVALPLATTIAFLNPVLNPVIYAFSCPHFCTRIRQSLGALFEGLVEEAGPLTFPIHRSNKWRDPKSPASVSLPSSPNTPTPQRVLNCSQGSINLYSLIKNETGEKQTEQKEGKV</sequence>
<protein>
    <submittedName>
        <fullName evidence="14">Prostaglandin D2 receptor 2</fullName>
    </submittedName>
</protein>
<dbReference type="PANTHER" id="PTHR24225">
    <property type="entry name" value="CHEMOTACTIC RECEPTOR"/>
    <property type="match status" value="1"/>
</dbReference>
<dbReference type="InterPro" id="IPR000826">
    <property type="entry name" value="Formyl_rcpt-rel"/>
</dbReference>
<dbReference type="OrthoDB" id="10008828at2759"/>
<keyword evidence="6 9" id="KW-0675">Receptor</keyword>
<evidence type="ECO:0000256" key="8">
    <source>
        <dbReference type="ARBA" id="ARBA00025736"/>
    </source>
</evidence>
<feature type="transmembrane region" description="Helical" evidence="11">
    <location>
        <begin position="220"/>
        <end position="238"/>
    </location>
</feature>
<reference evidence="13" key="1">
    <citation type="submission" date="2024-06" db="UniProtKB">
        <authorList>
            <consortium name="RefSeq"/>
        </authorList>
    </citation>
    <scope>NUCLEOTIDE SEQUENCE [LARGE SCALE GENOMIC DNA]</scope>
</reference>
<keyword evidence="3 11" id="KW-1133">Transmembrane helix</keyword>
<dbReference type="GeneID" id="115823777"/>
<dbReference type="GO" id="GO:0006954">
    <property type="term" value="P:inflammatory response"/>
    <property type="evidence" value="ECO:0007669"/>
    <property type="project" value="TreeGrafter"/>
</dbReference>
<dbReference type="PANTHER" id="PTHR24225:SF50">
    <property type="entry name" value="PROSTAGLANDIN D2 RECEPTOR 2-LIKE"/>
    <property type="match status" value="1"/>
</dbReference>
<evidence type="ECO:0000256" key="6">
    <source>
        <dbReference type="ARBA" id="ARBA00023170"/>
    </source>
</evidence>
<keyword evidence="7 9" id="KW-0807">Transducer</keyword>
<proteinExistence type="inferred from homology"/>
<feature type="transmembrane region" description="Helical" evidence="11">
    <location>
        <begin position="119"/>
        <end position="143"/>
    </location>
</feature>
<dbReference type="Proteomes" id="UP000504632">
    <property type="component" value="Chromosome 11"/>
</dbReference>
<feature type="domain" description="G-protein coupled receptors family 1 profile" evidence="12">
    <location>
        <begin position="56"/>
        <end position="346"/>
    </location>
</feature>
<dbReference type="GO" id="GO:0007204">
    <property type="term" value="P:positive regulation of cytosolic calcium ion concentration"/>
    <property type="evidence" value="ECO:0007669"/>
    <property type="project" value="TreeGrafter"/>
</dbReference>
<keyword evidence="2 9" id="KW-0812">Transmembrane</keyword>
<feature type="transmembrane region" description="Helical" evidence="11">
    <location>
        <begin position="40"/>
        <end position="64"/>
    </location>
</feature>
<comment type="similarity">
    <text evidence="8">Belongs to the chemokine-like receptor (CMKLR) family.</text>
</comment>
<keyword evidence="5 11" id="KW-0472">Membrane</keyword>
<comment type="subcellular location">
    <subcellularLocation>
        <location evidence="1">Membrane</location>
        <topology evidence="1">Multi-pass membrane protein</topology>
    </subcellularLocation>
</comment>
<feature type="transmembrane region" description="Helical" evidence="11">
    <location>
        <begin position="290"/>
        <end position="314"/>
    </location>
</feature>
<feature type="compositionally biased region" description="Polar residues" evidence="10">
    <location>
        <begin position="392"/>
        <end position="407"/>
    </location>
</feature>
<dbReference type="PROSITE" id="PS50262">
    <property type="entry name" value="G_PROTEIN_RECEP_F1_2"/>
    <property type="match status" value="1"/>
</dbReference>
<dbReference type="GO" id="GO:0007200">
    <property type="term" value="P:phospholipase C-activating G protein-coupled receptor signaling pathway"/>
    <property type="evidence" value="ECO:0007669"/>
    <property type="project" value="TreeGrafter"/>
</dbReference>
<evidence type="ECO:0000256" key="1">
    <source>
        <dbReference type="ARBA" id="ARBA00004141"/>
    </source>
</evidence>
<evidence type="ECO:0000256" key="7">
    <source>
        <dbReference type="ARBA" id="ARBA00023224"/>
    </source>
</evidence>
<evidence type="ECO:0000259" key="12">
    <source>
        <dbReference type="PROSITE" id="PS50262"/>
    </source>
</evidence>
<feature type="transmembrane region" description="Helical" evidence="11">
    <location>
        <begin position="326"/>
        <end position="348"/>
    </location>
</feature>
<keyword evidence="13" id="KW-1185">Reference proteome</keyword>
<keyword evidence="4 9" id="KW-0297">G-protein coupled receptor</keyword>
<evidence type="ECO:0000313" key="13">
    <source>
        <dbReference type="Proteomes" id="UP000504632"/>
    </source>
</evidence>
<dbReference type="Pfam" id="PF00001">
    <property type="entry name" value="7tm_1"/>
    <property type="match status" value="1"/>
</dbReference>
<dbReference type="PRINTS" id="PR00237">
    <property type="entry name" value="GPCRRHODOPSN"/>
</dbReference>
<dbReference type="Gene3D" id="1.20.1070.10">
    <property type="entry name" value="Rhodopsin 7-helix transmembrane proteins"/>
    <property type="match status" value="1"/>
</dbReference>
<feature type="transmembrane region" description="Helical" evidence="11">
    <location>
        <begin position="76"/>
        <end position="99"/>
    </location>
</feature>
<evidence type="ECO:0000256" key="5">
    <source>
        <dbReference type="ARBA" id="ARBA00023136"/>
    </source>
</evidence>
<evidence type="ECO:0000313" key="14">
    <source>
        <dbReference type="RefSeq" id="XP_030643665.1"/>
    </source>
</evidence>
<dbReference type="InParanoid" id="A0A6J2WDW6"/>
<dbReference type="PRINTS" id="PR00526">
    <property type="entry name" value="FMETLEUPHER"/>
</dbReference>
<evidence type="ECO:0000256" key="2">
    <source>
        <dbReference type="ARBA" id="ARBA00022692"/>
    </source>
</evidence>
<feature type="transmembrane region" description="Helical" evidence="11">
    <location>
        <begin position="155"/>
        <end position="177"/>
    </location>
</feature>
<organism evidence="13 14">
    <name type="scientific">Chanos chanos</name>
    <name type="common">Milkfish</name>
    <name type="synonym">Mugil chanos</name>
    <dbReference type="NCBI Taxonomy" id="29144"/>
    <lineage>
        <taxon>Eukaryota</taxon>
        <taxon>Metazoa</taxon>
        <taxon>Chordata</taxon>
        <taxon>Craniata</taxon>
        <taxon>Vertebrata</taxon>
        <taxon>Euteleostomi</taxon>
        <taxon>Actinopterygii</taxon>
        <taxon>Neopterygii</taxon>
        <taxon>Teleostei</taxon>
        <taxon>Ostariophysi</taxon>
        <taxon>Gonorynchiformes</taxon>
        <taxon>Chanidae</taxon>
        <taxon>Chanos</taxon>
    </lineage>
</organism>
<reference evidence="14" key="2">
    <citation type="submission" date="2025-08" db="UniProtKB">
        <authorList>
            <consortium name="RefSeq"/>
        </authorList>
    </citation>
    <scope>IDENTIFICATION</scope>
</reference>
<evidence type="ECO:0000256" key="3">
    <source>
        <dbReference type="ARBA" id="ARBA00022989"/>
    </source>
</evidence>
<dbReference type="GO" id="GO:0005886">
    <property type="term" value="C:plasma membrane"/>
    <property type="evidence" value="ECO:0007669"/>
    <property type="project" value="TreeGrafter"/>
</dbReference>
<evidence type="ECO:0000256" key="9">
    <source>
        <dbReference type="RuleBase" id="RU000688"/>
    </source>
</evidence>
<comment type="similarity">
    <text evidence="9">Belongs to the G-protein coupled receptor 1 family.</text>
</comment>
<dbReference type="GO" id="GO:0004930">
    <property type="term" value="F:G protein-coupled receptor activity"/>
    <property type="evidence" value="ECO:0007669"/>
    <property type="project" value="UniProtKB-KW"/>
</dbReference>